<evidence type="ECO:0000313" key="2">
    <source>
        <dbReference type="Proteomes" id="UP000800035"/>
    </source>
</evidence>
<evidence type="ECO:0008006" key="3">
    <source>
        <dbReference type="Google" id="ProtNLM"/>
    </source>
</evidence>
<dbReference type="Gene3D" id="3.20.20.100">
    <property type="entry name" value="NADP-dependent oxidoreductase domain"/>
    <property type="match status" value="1"/>
</dbReference>
<accession>A0A6A5TWS6</accession>
<dbReference type="Proteomes" id="UP000800035">
    <property type="component" value="Unassembled WGS sequence"/>
</dbReference>
<evidence type="ECO:0000313" key="1">
    <source>
        <dbReference type="EMBL" id="KAF1956784.1"/>
    </source>
</evidence>
<name>A0A6A5TWS6_9PLEO</name>
<proteinExistence type="predicted"/>
<reference evidence="1" key="1">
    <citation type="journal article" date="2020" name="Stud. Mycol.">
        <title>101 Dothideomycetes genomes: a test case for predicting lifestyles and emergence of pathogens.</title>
        <authorList>
            <person name="Haridas S."/>
            <person name="Albert R."/>
            <person name="Binder M."/>
            <person name="Bloem J."/>
            <person name="Labutti K."/>
            <person name="Salamov A."/>
            <person name="Andreopoulos B."/>
            <person name="Baker S."/>
            <person name="Barry K."/>
            <person name="Bills G."/>
            <person name="Bluhm B."/>
            <person name="Cannon C."/>
            <person name="Castanera R."/>
            <person name="Culley D."/>
            <person name="Daum C."/>
            <person name="Ezra D."/>
            <person name="Gonzalez J."/>
            <person name="Henrissat B."/>
            <person name="Kuo A."/>
            <person name="Liang C."/>
            <person name="Lipzen A."/>
            <person name="Lutzoni F."/>
            <person name="Magnuson J."/>
            <person name="Mondo S."/>
            <person name="Nolan M."/>
            <person name="Ohm R."/>
            <person name="Pangilinan J."/>
            <person name="Park H.-J."/>
            <person name="Ramirez L."/>
            <person name="Alfaro M."/>
            <person name="Sun H."/>
            <person name="Tritt A."/>
            <person name="Yoshinaga Y."/>
            <person name="Zwiers L.-H."/>
            <person name="Turgeon B."/>
            <person name="Goodwin S."/>
            <person name="Spatafora J."/>
            <person name="Crous P."/>
            <person name="Grigoriev I."/>
        </authorList>
    </citation>
    <scope>NUCLEOTIDE SEQUENCE</scope>
    <source>
        <strain evidence="1">CBS 675.92</strain>
    </source>
</reference>
<gene>
    <name evidence="1" type="ORF">CC80DRAFT_593483</name>
</gene>
<keyword evidence="2" id="KW-1185">Reference proteome</keyword>
<sequence>MAARTLKGMDSSGAHAKKACEESLRELRVDCIDLCELPTCCHPDSPIKETIRALAELKAQNQTHRPCKISSPITAVQTEYSSLARDSEFPLSHQPPLHLPRPQHPHHLLLPLGRDLLSGIITSPSTSPRVPDVDARTTHIPWFSAETFDANMNWWTGGRNLLRKSGVSSQLALA</sequence>
<dbReference type="InterPro" id="IPR036812">
    <property type="entry name" value="NAD(P)_OxRdtase_dom_sf"/>
</dbReference>
<organism evidence="1 2">
    <name type="scientific">Byssothecium circinans</name>
    <dbReference type="NCBI Taxonomy" id="147558"/>
    <lineage>
        <taxon>Eukaryota</taxon>
        <taxon>Fungi</taxon>
        <taxon>Dikarya</taxon>
        <taxon>Ascomycota</taxon>
        <taxon>Pezizomycotina</taxon>
        <taxon>Dothideomycetes</taxon>
        <taxon>Pleosporomycetidae</taxon>
        <taxon>Pleosporales</taxon>
        <taxon>Massarineae</taxon>
        <taxon>Massarinaceae</taxon>
        <taxon>Byssothecium</taxon>
    </lineage>
</organism>
<dbReference type="EMBL" id="ML976991">
    <property type="protein sequence ID" value="KAF1956784.1"/>
    <property type="molecule type" value="Genomic_DNA"/>
</dbReference>
<dbReference type="AlphaFoldDB" id="A0A6A5TWS6"/>
<protein>
    <recommendedName>
        <fullName evidence="3">NADP-dependent oxidoreductase domain-containing protein</fullName>
    </recommendedName>
</protein>
<dbReference type="SUPFAM" id="SSF51430">
    <property type="entry name" value="NAD(P)-linked oxidoreductase"/>
    <property type="match status" value="1"/>
</dbReference>